<dbReference type="AlphaFoldDB" id="A0A0L6UHI0"/>
<proteinExistence type="predicted"/>
<gene>
    <name evidence="1" type="ORF">VP01_61g10</name>
</gene>
<name>A0A0L6UHI0_9BASI</name>
<comment type="caution">
    <text evidence="1">The sequence shown here is derived from an EMBL/GenBank/DDBJ whole genome shotgun (WGS) entry which is preliminary data.</text>
</comment>
<evidence type="ECO:0000313" key="2">
    <source>
        <dbReference type="Proteomes" id="UP000037035"/>
    </source>
</evidence>
<dbReference type="STRING" id="27349.A0A0L6UHI0"/>
<keyword evidence="2" id="KW-1185">Reference proteome</keyword>
<dbReference type="EMBL" id="LAVV01011497">
    <property type="protein sequence ID" value="KNZ47722.1"/>
    <property type="molecule type" value="Genomic_DNA"/>
</dbReference>
<dbReference type="Proteomes" id="UP000037035">
    <property type="component" value="Unassembled WGS sequence"/>
</dbReference>
<reference evidence="1 2" key="1">
    <citation type="submission" date="2015-08" db="EMBL/GenBank/DDBJ databases">
        <title>Next Generation Sequencing and Analysis of the Genome of Puccinia sorghi L Schw, the Causal Agent of Maize Common Rust.</title>
        <authorList>
            <person name="Rochi L."/>
            <person name="Burguener G."/>
            <person name="Darino M."/>
            <person name="Turjanski A."/>
            <person name="Kreff E."/>
            <person name="Dieguez M.J."/>
            <person name="Sacco F."/>
        </authorList>
    </citation>
    <scope>NUCLEOTIDE SEQUENCE [LARGE SCALE GENOMIC DNA]</scope>
    <source>
        <strain evidence="1 2">RO10H11247</strain>
    </source>
</reference>
<accession>A0A0L6UHI0</accession>
<protein>
    <submittedName>
        <fullName evidence="1">Uncharacterized protein</fullName>
    </submittedName>
</protein>
<dbReference type="VEuPathDB" id="FungiDB:VP01_61g10"/>
<sequence>MLQSNFILFVVRMKASTIIPSYRMREFVTTNEACLAISTDNVCTLNLQHNCFDGKCQVKKTKVVRIERQDTIVRRNEVCHTDRVKYILNSASFHAPEEHRRMACLSISRVQPAEVVNGMHKGFEIWRKERD</sequence>
<organism evidence="1 2">
    <name type="scientific">Puccinia sorghi</name>
    <dbReference type="NCBI Taxonomy" id="27349"/>
    <lineage>
        <taxon>Eukaryota</taxon>
        <taxon>Fungi</taxon>
        <taxon>Dikarya</taxon>
        <taxon>Basidiomycota</taxon>
        <taxon>Pucciniomycotina</taxon>
        <taxon>Pucciniomycetes</taxon>
        <taxon>Pucciniales</taxon>
        <taxon>Pucciniaceae</taxon>
        <taxon>Puccinia</taxon>
    </lineage>
</organism>
<evidence type="ECO:0000313" key="1">
    <source>
        <dbReference type="EMBL" id="KNZ47722.1"/>
    </source>
</evidence>
<dbReference type="OrthoDB" id="2506870at2759"/>